<evidence type="ECO:0000313" key="3">
    <source>
        <dbReference type="Proteomes" id="UP000289340"/>
    </source>
</evidence>
<dbReference type="EMBL" id="QZWG01000010">
    <property type="protein sequence ID" value="RZB85783.1"/>
    <property type="molecule type" value="Genomic_DNA"/>
</dbReference>
<sequence>MKPPTKPISSPGRTEKFPPPLMRFLRNNASSRSRGRSRTTTAMFLRKKNTNNIETQEPSSPKVTCMGQVRVKRSASKRVPSAGAGTPTKFRCCSWVPHALFFHRLIKPEVCFPFQCKQVWPNWRFLQRKKRDSKVTETSSPKTELNFRGRFNPNYDDSEHKDRVIVNPPAFVSNTSSTPPRNALLLTRCRSAPGRRFLNEETEVVEKNRVNREHSENNRDRKLEAKLRFFKELEESLRERIIMESEKAREESDSVHPLVLTRCKSEPARTAQKLDPEMNGLSKKTTLGFAHAWFSHGL</sequence>
<evidence type="ECO:0000256" key="1">
    <source>
        <dbReference type="SAM" id="MobiDB-lite"/>
    </source>
</evidence>
<proteinExistence type="predicted"/>
<dbReference type="PANTHER" id="PTHR33448">
    <property type="entry name" value="CHLOROPLAST PROTEIN HCF243-RELATED"/>
    <property type="match status" value="1"/>
</dbReference>
<dbReference type="PANTHER" id="PTHR33448:SF10">
    <property type="entry name" value="PROTAMINE P1 FAMILY PROTEIN"/>
    <property type="match status" value="1"/>
</dbReference>
<organism evidence="2 3">
    <name type="scientific">Glycine soja</name>
    <name type="common">Wild soybean</name>
    <dbReference type="NCBI Taxonomy" id="3848"/>
    <lineage>
        <taxon>Eukaryota</taxon>
        <taxon>Viridiplantae</taxon>
        <taxon>Streptophyta</taxon>
        <taxon>Embryophyta</taxon>
        <taxon>Tracheophyta</taxon>
        <taxon>Spermatophyta</taxon>
        <taxon>Magnoliopsida</taxon>
        <taxon>eudicotyledons</taxon>
        <taxon>Gunneridae</taxon>
        <taxon>Pentapetalae</taxon>
        <taxon>rosids</taxon>
        <taxon>fabids</taxon>
        <taxon>Fabales</taxon>
        <taxon>Fabaceae</taxon>
        <taxon>Papilionoideae</taxon>
        <taxon>50 kb inversion clade</taxon>
        <taxon>NPAAA clade</taxon>
        <taxon>indigoferoid/millettioid clade</taxon>
        <taxon>Phaseoleae</taxon>
        <taxon>Glycine</taxon>
        <taxon>Glycine subgen. Soja</taxon>
    </lineage>
</organism>
<dbReference type="Gramene" id="XM_028327581.1">
    <property type="protein sequence ID" value="XP_028183382.1"/>
    <property type="gene ID" value="LOC114370278"/>
</dbReference>
<comment type="caution">
    <text evidence="2">The sequence shown here is derived from an EMBL/GenBank/DDBJ whole genome shotgun (WGS) entry which is preliminary data.</text>
</comment>
<dbReference type="Proteomes" id="UP000289340">
    <property type="component" value="Chromosome 10"/>
</dbReference>
<reference evidence="2 3" key="1">
    <citation type="submission" date="2018-09" db="EMBL/GenBank/DDBJ databases">
        <title>A high-quality reference genome of wild soybean provides a powerful tool to mine soybean genomes.</title>
        <authorList>
            <person name="Xie M."/>
            <person name="Chung C.Y.L."/>
            <person name="Li M.-W."/>
            <person name="Wong F.-L."/>
            <person name="Chan T.-F."/>
            <person name="Lam H.-M."/>
        </authorList>
    </citation>
    <scope>NUCLEOTIDE SEQUENCE [LARGE SCALE GENOMIC DNA]</scope>
    <source>
        <strain evidence="3">cv. W05</strain>
        <tissue evidence="2">Hypocotyl of etiolated seedlings</tissue>
    </source>
</reference>
<keyword evidence="3" id="KW-1185">Reference proteome</keyword>
<accession>A0A445II29</accession>
<protein>
    <submittedName>
        <fullName evidence="2">Uncharacterized protein</fullName>
    </submittedName>
</protein>
<evidence type="ECO:0000313" key="2">
    <source>
        <dbReference type="EMBL" id="RZB85783.1"/>
    </source>
</evidence>
<feature type="region of interest" description="Disordered" evidence="1">
    <location>
        <begin position="1"/>
        <end position="21"/>
    </location>
</feature>
<feature type="region of interest" description="Disordered" evidence="1">
    <location>
        <begin position="130"/>
        <end position="153"/>
    </location>
</feature>
<gene>
    <name evidence="2" type="ORF">D0Y65_026051</name>
</gene>
<name>A0A445II29_GLYSO</name>
<dbReference type="AlphaFoldDB" id="A0A445II29"/>